<dbReference type="InterPro" id="IPR010895">
    <property type="entry name" value="CHRD"/>
</dbReference>
<dbReference type="OrthoDB" id="571052at2"/>
<protein>
    <submittedName>
        <fullName evidence="2">CHRD domain-containing protein</fullName>
    </submittedName>
</protein>
<evidence type="ECO:0000313" key="2">
    <source>
        <dbReference type="EMBL" id="PIL38176.1"/>
    </source>
</evidence>
<proteinExistence type="predicted"/>
<dbReference type="SMART" id="SM00754">
    <property type="entry name" value="CHRD"/>
    <property type="match status" value="1"/>
</dbReference>
<dbReference type="EMBL" id="PDOB01000045">
    <property type="protein sequence ID" value="PIL38176.1"/>
    <property type="molecule type" value="Genomic_DNA"/>
</dbReference>
<dbReference type="Proteomes" id="UP000228593">
    <property type="component" value="Unassembled WGS sequence"/>
</dbReference>
<accession>A0A2G8SWJ6</accession>
<feature type="domain" description="CHRD" evidence="1">
    <location>
        <begin position="8"/>
        <end position="121"/>
    </location>
</feature>
<gene>
    <name evidence="2" type="ORF">CR103_19435</name>
</gene>
<evidence type="ECO:0000313" key="3">
    <source>
        <dbReference type="Proteomes" id="UP000228593"/>
    </source>
</evidence>
<evidence type="ECO:0000259" key="1">
    <source>
        <dbReference type="SMART" id="SM00754"/>
    </source>
</evidence>
<comment type="caution">
    <text evidence="2">The sequence shown here is derived from an EMBL/GenBank/DDBJ whole genome shotgun (WGS) entry which is preliminary data.</text>
</comment>
<reference evidence="2 3" key="1">
    <citation type="submission" date="2017-10" db="EMBL/GenBank/DDBJ databases">
        <title>Massilia psychrophilum sp. nov., a novel purple-pigmented bacterium isolated from Tianshan glacier, Xinjiang Municipality, China.</title>
        <authorList>
            <person name="Wang H."/>
        </authorList>
    </citation>
    <scope>NUCLEOTIDE SEQUENCE [LARGE SCALE GENOMIC DNA]</scope>
    <source>
        <strain evidence="2 3">JCM 30813</strain>
    </source>
</reference>
<organism evidence="2 3">
    <name type="scientific">Massilia psychrophila</name>
    <dbReference type="NCBI Taxonomy" id="1603353"/>
    <lineage>
        <taxon>Bacteria</taxon>
        <taxon>Pseudomonadati</taxon>
        <taxon>Pseudomonadota</taxon>
        <taxon>Betaproteobacteria</taxon>
        <taxon>Burkholderiales</taxon>
        <taxon>Oxalobacteraceae</taxon>
        <taxon>Telluria group</taxon>
        <taxon>Massilia</taxon>
    </lineage>
</organism>
<dbReference type="AlphaFoldDB" id="A0A2G8SWJ6"/>
<sequence>MPAAPAAAAPTMMLTGAQEVPPNPSAASGRSTVMIGADKMVTGSIDVSGMTATMAHIHEASKGVNGPVIVPFVKSGENTFAAAPGAKLTDAQYASYQAGKLYLNVHSSMYPGGEIRLQLAPAR</sequence>
<name>A0A2G8SWJ6_9BURK</name>
<keyword evidence="3" id="KW-1185">Reference proteome</keyword>
<dbReference type="Pfam" id="PF07452">
    <property type="entry name" value="CHRD"/>
    <property type="match status" value="1"/>
</dbReference>